<evidence type="ECO:0000313" key="2">
    <source>
        <dbReference type="Proteomes" id="UP000604046"/>
    </source>
</evidence>
<dbReference type="AlphaFoldDB" id="A0A812N309"/>
<accession>A0A812N309</accession>
<dbReference type="OrthoDB" id="60284at2759"/>
<comment type="caution">
    <text evidence="1">The sequence shown here is derived from an EMBL/GenBank/DDBJ whole genome shotgun (WGS) entry which is preliminary data.</text>
</comment>
<sequence>MGTKERTKDGRGNFPQTAVDYNILSNMPFRDHHWAKPDERPHLKEKSPRGRKVPAFLCKDFDIINNRYLDNHSEKLRQEKHVNLLEATDKHMAKNAYDPLVGKFIDPYREERLKSIDHTREVEIAMRGNAQFPPSYKGRETAAYGILSHETYDADMLRLFDTMQKERTDRYKNRYIVDHNFHARDIKGDHIREVRQLNRVAPERYEEQRRRGYDIIDGKGYGPGAKEKHLHDAYPKKRPTPWEKAESTGLAVGCPSPLGIRRSFRRLFPQLRQGLWRGLTT</sequence>
<proteinExistence type="predicted"/>
<keyword evidence="2" id="KW-1185">Reference proteome</keyword>
<name>A0A812N309_9DINO</name>
<dbReference type="Proteomes" id="UP000604046">
    <property type="component" value="Unassembled WGS sequence"/>
</dbReference>
<evidence type="ECO:0000313" key="1">
    <source>
        <dbReference type="EMBL" id="CAE7270565.1"/>
    </source>
</evidence>
<protein>
    <submittedName>
        <fullName evidence="1">TruC protein</fullName>
    </submittedName>
</protein>
<organism evidence="1 2">
    <name type="scientific">Symbiodinium natans</name>
    <dbReference type="NCBI Taxonomy" id="878477"/>
    <lineage>
        <taxon>Eukaryota</taxon>
        <taxon>Sar</taxon>
        <taxon>Alveolata</taxon>
        <taxon>Dinophyceae</taxon>
        <taxon>Suessiales</taxon>
        <taxon>Symbiodiniaceae</taxon>
        <taxon>Symbiodinium</taxon>
    </lineage>
</organism>
<dbReference type="EMBL" id="CAJNDS010001657">
    <property type="protein sequence ID" value="CAE7270565.1"/>
    <property type="molecule type" value="Genomic_DNA"/>
</dbReference>
<reference evidence="1" key="1">
    <citation type="submission" date="2021-02" db="EMBL/GenBank/DDBJ databases">
        <authorList>
            <person name="Dougan E. K."/>
            <person name="Rhodes N."/>
            <person name="Thang M."/>
            <person name="Chan C."/>
        </authorList>
    </citation>
    <scope>NUCLEOTIDE SEQUENCE</scope>
</reference>
<gene>
    <name evidence="1" type="primary">truC</name>
    <name evidence="1" type="ORF">SNAT2548_LOCUS14357</name>
</gene>